<dbReference type="SMART" id="SM01218">
    <property type="entry name" value="FoP_duplication"/>
    <property type="match status" value="1"/>
</dbReference>
<evidence type="ECO:0000313" key="6">
    <source>
        <dbReference type="Proteomes" id="UP000245771"/>
    </source>
</evidence>
<reference evidence="5 6" key="1">
    <citation type="journal article" date="2018" name="Mol. Biol. Evol.">
        <title>Broad Genomic Sampling Reveals a Smut Pathogenic Ancestry of the Fungal Clade Ustilaginomycotina.</title>
        <authorList>
            <person name="Kijpornyongpan T."/>
            <person name="Mondo S.J."/>
            <person name="Barry K."/>
            <person name="Sandor L."/>
            <person name="Lee J."/>
            <person name="Lipzen A."/>
            <person name="Pangilinan J."/>
            <person name="LaButti K."/>
            <person name="Hainaut M."/>
            <person name="Henrissat B."/>
            <person name="Grigoriev I.V."/>
            <person name="Spatafora J.W."/>
            <person name="Aime M.C."/>
        </authorList>
    </citation>
    <scope>NUCLEOTIDE SEQUENCE [LARGE SCALE GENOMIC DNA]</scope>
    <source>
        <strain evidence="5 6">MCA 3882</strain>
    </source>
</reference>
<dbReference type="InterPro" id="IPR000504">
    <property type="entry name" value="RRM_dom"/>
</dbReference>
<organism evidence="5 6">
    <name type="scientific">Meira miltonrushii</name>
    <dbReference type="NCBI Taxonomy" id="1280837"/>
    <lineage>
        <taxon>Eukaryota</taxon>
        <taxon>Fungi</taxon>
        <taxon>Dikarya</taxon>
        <taxon>Basidiomycota</taxon>
        <taxon>Ustilaginomycotina</taxon>
        <taxon>Exobasidiomycetes</taxon>
        <taxon>Exobasidiales</taxon>
        <taxon>Brachybasidiaceae</taxon>
        <taxon>Meira</taxon>
    </lineage>
</organism>
<dbReference type="SUPFAM" id="SSF54928">
    <property type="entry name" value="RNA-binding domain, RBD"/>
    <property type="match status" value="1"/>
</dbReference>
<feature type="domain" description="RRM" evidence="4">
    <location>
        <begin position="79"/>
        <end position="158"/>
    </location>
</feature>
<feature type="compositionally biased region" description="Low complexity" evidence="3">
    <location>
        <begin position="175"/>
        <end position="187"/>
    </location>
</feature>
<dbReference type="InterPro" id="IPR012677">
    <property type="entry name" value="Nucleotide-bd_a/b_plait_sf"/>
</dbReference>
<keyword evidence="6" id="KW-1185">Reference proteome</keyword>
<dbReference type="EMBL" id="KZ819603">
    <property type="protein sequence ID" value="PWN35482.1"/>
    <property type="molecule type" value="Genomic_DNA"/>
</dbReference>
<dbReference type="InterPro" id="IPR035979">
    <property type="entry name" value="RBD_domain_sf"/>
</dbReference>
<evidence type="ECO:0000256" key="1">
    <source>
        <dbReference type="ARBA" id="ARBA00022884"/>
    </source>
</evidence>
<feature type="compositionally biased region" description="Basic and acidic residues" evidence="3">
    <location>
        <begin position="1"/>
        <end position="11"/>
    </location>
</feature>
<name>A0A316VD44_9BASI</name>
<feature type="compositionally biased region" description="Basic residues" evidence="3">
    <location>
        <begin position="14"/>
        <end position="30"/>
    </location>
</feature>
<dbReference type="RefSeq" id="XP_025355784.1">
    <property type="nucleotide sequence ID" value="XM_025497715.1"/>
</dbReference>
<accession>A0A316VD44</accession>
<dbReference type="Gene3D" id="3.30.70.330">
    <property type="match status" value="1"/>
</dbReference>
<proteinExistence type="predicted"/>
<evidence type="ECO:0000256" key="2">
    <source>
        <dbReference type="PROSITE-ProRule" id="PRU00176"/>
    </source>
</evidence>
<keyword evidence="1 2" id="KW-0694">RNA-binding</keyword>
<dbReference type="SMART" id="SM00360">
    <property type="entry name" value="RRM"/>
    <property type="match status" value="1"/>
</dbReference>
<dbReference type="PROSITE" id="PS50102">
    <property type="entry name" value="RRM"/>
    <property type="match status" value="1"/>
</dbReference>
<dbReference type="STRING" id="1280837.A0A316VD44"/>
<sequence length="236" mass="24292">MNLDKPLDDIIKSNPKKGRGPRGNRGRPARRSSGGGARAAALGKGAGGAAQSAAALAAANRAKAPVVIPGRTPGGKQGSKIIVGNLPLDVTESQVKDLFASSIGPLRRVNMSYKANGSSTGQCTVEFQRTEDGNRAYQTYNNRLIDGKKALRIEVVVDPARAIQDAQAQAAQSALASGSPAAAAGRRTASRRGGRGARGGRGGGAGRTKQPKKTAEELDAEMEDWSGQNKKEAPAA</sequence>
<dbReference type="Proteomes" id="UP000245771">
    <property type="component" value="Unassembled WGS sequence"/>
</dbReference>
<evidence type="ECO:0000313" key="5">
    <source>
        <dbReference type="EMBL" id="PWN35482.1"/>
    </source>
</evidence>
<evidence type="ECO:0000259" key="4">
    <source>
        <dbReference type="PROSITE" id="PS50102"/>
    </source>
</evidence>
<evidence type="ECO:0000256" key="3">
    <source>
        <dbReference type="SAM" id="MobiDB-lite"/>
    </source>
</evidence>
<dbReference type="Pfam" id="PF13865">
    <property type="entry name" value="FoP_duplication"/>
    <property type="match status" value="1"/>
</dbReference>
<feature type="compositionally biased region" description="Gly residues" evidence="3">
    <location>
        <begin position="196"/>
        <end position="206"/>
    </location>
</feature>
<feature type="region of interest" description="Disordered" evidence="3">
    <location>
        <begin position="175"/>
        <end position="236"/>
    </location>
</feature>
<dbReference type="AlphaFoldDB" id="A0A316VD44"/>
<dbReference type="FunCoup" id="A0A316VD44">
    <property type="interactions" value="537"/>
</dbReference>
<dbReference type="Pfam" id="PF00076">
    <property type="entry name" value="RRM_1"/>
    <property type="match status" value="1"/>
</dbReference>
<dbReference type="GeneID" id="37019496"/>
<feature type="region of interest" description="Disordered" evidence="3">
    <location>
        <begin position="1"/>
        <end position="44"/>
    </location>
</feature>
<dbReference type="InParanoid" id="A0A316VD44"/>
<dbReference type="PANTHER" id="PTHR19965">
    <property type="entry name" value="RNA AND EXPORT FACTOR BINDING PROTEIN"/>
    <property type="match status" value="1"/>
</dbReference>
<protein>
    <recommendedName>
        <fullName evidence="4">RRM domain-containing protein</fullName>
    </recommendedName>
</protein>
<dbReference type="GO" id="GO:0005634">
    <property type="term" value="C:nucleus"/>
    <property type="evidence" value="ECO:0007669"/>
    <property type="project" value="TreeGrafter"/>
</dbReference>
<dbReference type="PANTHER" id="PTHR19965:SF35">
    <property type="entry name" value="RNA ANNEALING PROTEIN YRA1"/>
    <property type="match status" value="1"/>
</dbReference>
<dbReference type="InterPro" id="IPR051229">
    <property type="entry name" value="ALYREF_mRNA_export"/>
</dbReference>
<dbReference type="OrthoDB" id="346839at2759"/>
<dbReference type="InterPro" id="IPR025715">
    <property type="entry name" value="FoP_C"/>
</dbReference>
<gene>
    <name evidence="5" type="ORF">FA14DRAFT_154894</name>
</gene>
<dbReference type="GO" id="GO:0003729">
    <property type="term" value="F:mRNA binding"/>
    <property type="evidence" value="ECO:0007669"/>
    <property type="project" value="TreeGrafter"/>
</dbReference>